<evidence type="ECO:0000256" key="1">
    <source>
        <dbReference type="SAM" id="SignalP"/>
    </source>
</evidence>
<evidence type="ECO:0000313" key="3">
    <source>
        <dbReference type="Proteomes" id="UP000198807"/>
    </source>
</evidence>
<gene>
    <name evidence="2" type="ORF">SAMN04488129_11232</name>
</gene>
<evidence type="ECO:0008006" key="4">
    <source>
        <dbReference type="Google" id="ProtNLM"/>
    </source>
</evidence>
<reference evidence="3" key="1">
    <citation type="submission" date="2016-10" db="EMBL/GenBank/DDBJ databases">
        <authorList>
            <person name="Varghese N."/>
            <person name="Submissions S."/>
        </authorList>
    </citation>
    <scope>NUCLEOTIDE SEQUENCE [LARGE SCALE GENOMIC DNA]</scope>
    <source>
        <strain evidence="3">CGMCC 1.9150</strain>
    </source>
</reference>
<organism evidence="2 3">
    <name type="scientific">Halomonas daqiaonensis</name>
    <dbReference type="NCBI Taxonomy" id="650850"/>
    <lineage>
        <taxon>Bacteria</taxon>
        <taxon>Pseudomonadati</taxon>
        <taxon>Pseudomonadota</taxon>
        <taxon>Gammaproteobacteria</taxon>
        <taxon>Oceanospirillales</taxon>
        <taxon>Halomonadaceae</taxon>
        <taxon>Halomonas</taxon>
    </lineage>
</organism>
<accession>A0A1H7RBQ8</accession>
<feature type="signal peptide" evidence="1">
    <location>
        <begin position="1"/>
        <end position="23"/>
    </location>
</feature>
<dbReference type="RefSeq" id="WP_244516187.1">
    <property type="nucleotide sequence ID" value="NZ_FOBC01000012.1"/>
</dbReference>
<keyword evidence="1" id="KW-0732">Signal</keyword>
<proteinExistence type="predicted"/>
<dbReference type="AlphaFoldDB" id="A0A1H7RBQ8"/>
<dbReference type="PROSITE" id="PS51257">
    <property type="entry name" value="PROKAR_LIPOPROTEIN"/>
    <property type="match status" value="1"/>
</dbReference>
<dbReference type="STRING" id="650850.SAMN04488129_11232"/>
<dbReference type="Proteomes" id="UP000198807">
    <property type="component" value="Unassembled WGS sequence"/>
</dbReference>
<sequence length="118" mass="12868">MMRPSIFLLLVTWLAGCATPVSVSPSELDLGVSPRKALAASAEMLMARGYVIRHADDDLGRLEAVLSRWPGYRVHVRITGEDDASRVSLVAFRGGRPLPPRTLDALVADLRDYPALGR</sequence>
<feature type="chain" id="PRO_5011634175" description="Lipoprotein" evidence="1">
    <location>
        <begin position="24"/>
        <end position="118"/>
    </location>
</feature>
<keyword evidence="3" id="KW-1185">Reference proteome</keyword>
<evidence type="ECO:0000313" key="2">
    <source>
        <dbReference type="EMBL" id="SEL57344.1"/>
    </source>
</evidence>
<protein>
    <recommendedName>
        <fullName evidence="4">Lipoprotein</fullName>
    </recommendedName>
</protein>
<name>A0A1H7RBQ8_9GAMM</name>
<dbReference type="EMBL" id="FOBC01000012">
    <property type="protein sequence ID" value="SEL57344.1"/>
    <property type="molecule type" value="Genomic_DNA"/>
</dbReference>